<reference evidence="1 2" key="1">
    <citation type="submission" date="2020-08" db="EMBL/GenBank/DDBJ databases">
        <title>Genomic Encyclopedia of Type Strains, Phase IV (KMG-IV): sequencing the most valuable type-strain genomes for metagenomic binning, comparative biology and taxonomic classification.</title>
        <authorList>
            <person name="Goeker M."/>
        </authorList>
    </citation>
    <scope>NUCLEOTIDE SEQUENCE [LARGE SCALE GENOMIC DNA]</scope>
    <source>
        <strain evidence="1 2">DSM 17976</strain>
    </source>
</reference>
<proteinExistence type="predicted"/>
<sequence length="311" mass="36570">MLLPYFPFEERYSFTMGTFPLKETDPLVEVDEHYVAEITEKRRLLAEDHGYYFDALPETLLAQWEVLDKVLRSLTAFYPQHFQLKIEGDHWHWHNRLLDEQLSFVFEDNSSLPFSPLDWVGRQVQEDLLLMAKDEAVSLKAGQLCFPNDWDLGEKFGKSFLDIHTHIPKVLGSMMLTAQKLMERIIAHRPVWRLNWNFKIHNALDMSSKYFVASRKELAEVGPTLTPDTIGERLYLRIERQTLTRLPRSGYILFGIHTYQNTLANEAKDLDRARRMYQVLASAPREVIQYKAIPYFEEALINYLKQNLIET</sequence>
<gene>
    <name evidence="1" type="ORF">FHS57_006334</name>
</gene>
<keyword evidence="2" id="KW-1185">Reference proteome</keyword>
<evidence type="ECO:0008006" key="3">
    <source>
        <dbReference type="Google" id="ProtNLM"/>
    </source>
</evidence>
<organism evidence="1 2">
    <name type="scientific">Runella defluvii</name>
    <dbReference type="NCBI Taxonomy" id="370973"/>
    <lineage>
        <taxon>Bacteria</taxon>
        <taxon>Pseudomonadati</taxon>
        <taxon>Bacteroidota</taxon>
        <taxon>Cytophagia</taxon>
        <taxon>Cytophagales</taxon>
        <taxon>Spirosomataceae</taxon>
        <taxon>Runella</taxon>
    </lineage>
</organism>
<name>A0A7W5ZSH5_9BACT</name>
<comment type="caution">
    <text evidence="1">The sequence shown here is derived from an EMBL/GenBank/DDBJ whole genome shotgun (WGS) entry which is preliminary data.</text>
</comment>
<evidence type="ECO:0000313" key="2">
    <source>
        <dbReference type="Proteomes" id="UP000541352"/>
    </source>
</evidence>
<protein>
    <recommendedName>
        <fullName evidence="3">DUF3445 domain-containing protein</fullName>
    </recommendedName>
</protein>
<dbReference type="Pfam" id="PF11927">
    <property type="entry name" value="HODM_asu-like"/>
    <property type="match status" value="1"/>
</dbReference>
<dbReference type="RefSeq" id="WP_183980581.1">
    <property type="nucleotide sequence ID" value="NZ_JACIBY010000032.1"/>
</dbReference>
<dbReference type="Proteomes" id="UP000541352">
    <property type="component" value="Unassembled WGS sequence"/>
</dbReference>
<dbReference type="EMBL" id="JACIBY010000032">
    <property type="protein sequence ID" value="MBB3842303.1"/>
    <property type="molecule type" value="Genomic_DNA"/>
</dbReference>
<accession>A0A7W5ZSH5</accession>
<dbReference type="AlphaFoldDB" id="A0A7W5ZSH5"/>
<evidence type="ECO:0000313" key="1">
    <source>
        <dbReference type="EMBL" id="MBB3842303.1"/>
    </source>
</evidence>
<dbReference type="InterPro" id="IPR021848">
    <property type="entry name" value="HODM_asu-like"/>
</dbReference>